<dbReference type="AlphaFoldDB" id="A0A919H3X7"/>
<dbReference type="EMBL" id="BNEE01000006">
    <property type="protein sequence ID" value="GHI89997.1"/>
    <property type="molecule type" value="Genomic_DNA"/>
</dbReference>
<keyword evidence="3" id="KW-1185">Reference proteome</keyword>
<sequence length="124" mass="12759">MGGWEHTQGGRRGRPAARRAVLLMAFGVLAGALFLCARPGGSHAAATAAPGHDAHVVCLAPYELPGCSGLSHVTPGVLPVPPPAVDFVRTGPVPDARPSRTTRPRPAGTLARAPDLHALQVLRT</sequence>
<dbReference type="OrthoDB" id="4338039at2"/>
<evidence type="ECO:0000313" key="3">
    <source>
        <dbReference type="Proteomes" id="UP000600026"/>
    </source>
</evidence>
<dbReference type="RefSeq" id="WP_051859748.1">
    <property type="nucleotide sequence ID" value="NZ_BNEE01000006.1"/>
</dbReference>
<reference evidence="2" key="1">
    <citation type="submission" date="2020-09" db="EMBL/GenBank/DDBJ databases">
        <title>Whole genome shotgun sequence of Streptomyces xanthophaeus NBRC 12829.</title>
        <authorList>
            <person name="Komaki H."/>
            <person name="Tamura T."/>
        </authorList>
    </citation>
    <scope>NUCLEOTIDE SEQUENCE</scope>
    <source>
        <strain evidence="2">NBRC 12829</strain>
    </source>
</reference>
<comment type="caution">
    <text evidence="2">The sequence shown here is derived from an EMBL/GenBank/DDBJ whole genome shotgun (WGS) entry which is preliminary data.</text>
</comment>
<name>A0A919H3X7_9ACTN</name>
<evidence type="ECO:0000256" key="1">
    <source>
        <dbReference type="SAM" id="MobiDB-lite"/>
    </source>
</evidence>
<feature type="region of interest" description="Disordered" evidence="1">
    <location>
        <begin position="89"/>
        <end position="109"/>
    </location>
</feature>
<organism evidence="2 3">
    <name type="scientific">Streptomyces xanthophaeus</name>
    <dbReference type="NCBI Taxonomy" id="67385"/>
    <lineage>
        <taxon>Bacteria</taxon>
        <taxon>Bacillati</taxon>
        <taxon>Actinomycetota</taxon>
        <taxon>Actinomycetes</taxon>
        <taxon>Kitasatosporales</taxon>
        <taxon>Streptomycetaceae</taxon>
        <taxon>Streptomyces</taxon>
    </lineage>
</organism>
<evidence type="ECO:0000313" key="2">
    <source>
        <dbReference type="EMBL" id="GHI89997.1"/>
    </source>
</evidence>
<accession>A0A919H3X7</accession>
<gene>
    <name evidence="2" type="ORF">Sxan_73610</name>
</gene>
<proteinExistence type="predicted"/>
<protein>
    <submittedName>
        <fullName evidence="2">Uncharacterized protein</fullName>
    </submittedName>
</protein>
<dbReference type="Proteomes" id="UP000600026">
    <property type="component" value="Unassembled WGS sequence"/>
</dbReference>
<feature type="compositionally biased region" description="Low complexity" evidence="1">
    <location>
        <begin position="94"/>
        <end position="107"/>
    </location>
</feature>